<comment type="caution">
    <text evidence="2">The sequence shown here is derived from an EMBL/GenBank/DDBJ whole genome shotgun (WGS) entry which is preliminary data.</text>
</comment>
<feature type="compositionally biased region" description="Basic residues" evidence="1">
    <location>
        <begin position="43"/>
        <end position="53"/>
    </location>
</feature>
<protein>
    <submittedName>
        <fullName evidence="2">Uncharacterized protein</fullName>
    </submittedName>
</protein>
<evidence type="ECO:0000313" key="2">
    <source>
        <dbReference type="EMBL" id="KAK2105140.1"/>
    </source>
</evidence>
<dbReference type="EMBL" id="JASSZA010000007">
    <property type="protein sequence ID" value="KAK2105140.1"/>
    <property type="molecule type" value="Genomic_DNA"/>
</dbReference>
<gene>
    <name evidence="2" type="ORF">P7K49_014654</name>
</gene>
<organism evidence="2 3">
    <name type="scientific">Saguinus oedipus</name>
    <name type="common">Cotton-top tamarin</name>
    <name type="synonym">Oedipomidas oedipus</name>
    <dbReference type="NCBI Taxonomy" id="9490"/>
    <lineage>
        <taxon>Eukaryota</taxon>
        <taxon>Metazoa</taxon>
        <taxon>Chordata</taxon>
        <taxon>Craniata</taxon>
        <taxon>Vertebrata</taxon>
        <taxon>Euteleostomi</taxon>
        <taxon>Mammalia</taxon>
        <taxon>Eutheria</taxon>
        <taxon>Euarchontoglires</taxon>
        <taxon>Primates</taxon>
        <taxon>Haplorrhini</taxon>
        <taxon>Platyrrhini</taxon>
        <taxon>Cebidae</taxon>
        <taxon>Callitrichinae</taxon>
        <taxon>Saguinus</taxon>
    </lineage>
</organism>
<evidence type="ECO:0000256" key="1">
    <source>
        <dbReference type="SAM" id="MobiDB-lite"/>
    </source>
</evidence>
<accession>A0ABQ9V728</accession>
<proteinExistence type="predicted"/>
<keyword evidence="3" id="KW-1185">Reference proteome</keyword>
<dbReference type="Proteomes" id="UP001266305">
    <property type="component" value="Unassembled WGS sequence"/>
</dbReference>
<feature type="region of interest" description="Disordered" evidence="1">
    <location>
        <begin position="1"/>
        <end position="53"/>
    </location>
</feature>
<name>A0ABQ9V728_SAGOE</name>
<sequence length="53" mass="5791">MALKRQDSEAEGKLRLPRAAATLPCPSPGTARARDRMTQLRGPRARVSRKTGC</sequence>
<feature type="compositionally biased region" description="Basic and acidic residues" evidence="1">
    <location>
        <begin position="1"/>
        <end position="14"/>
    </location>
</feature>
<feature type="non-terminal residue" evidence="2">
    <location>
        <position position="53"/>
    </location>
</feature>
<evidence type="ECO:0000313" key="3">
    <source>
        <dbReference type="Proteomes" id="UP001266305"/>
    </source>
</evidence>
<reference evidence="2 3" key="1">
    <citation type="submission" date="2023-05" db="EMBL/GenBank/DDBJ databases">
        <title>B98-5 Cell Line De Novo Hybrid Assembly: An Optical Mapping Approach.</title>
        <authorList>
            <person name="Kananen K."/>
            <person name="Auerbach J.A."/>
            <person name="Kautto E."/>
            <person name="Blachly J.S."/>
        </authorList>
    </citation>
    <scope>NUCLEOTIDE SEQUENCE [LARGE SCALE GENOMIC DNA]</scope>
    <source>
        <strain evidence="2">B95-8</strain>
        <tissue evidence="2">Cell line</tissue>
    </source>
</reference>